<comment type="catalytic activity">
    <reaction evidence="1 10">
        <text>alpha-D-galactose 1-phosphate + UDP-alpha-D-glucose = alpha-D-glucose 1-phosphate + UDP-alpha-D-galactose</text>
        <dbReference type="Rhea" id="RHEA:13989"/>
        <dbReference type="ChEBI" id="CHEBI:58336"/>
        <dbReference type="ChEBI" id="CHEBI:58601"/>
        <dbReference type="ChEBI" id="CHEBI:58885"/>
        <dbReference type="ChEBI" id="CHEBI:66914"/>
        <dbReference type="EC" id="2.7.7.12"/>
    </reaction>
</comment>
<keyword evidence="9 10" id="KW-0119">Carbohydrate metabolism</keyword>
<evidence type="ECO:0000256" key="4">
    <source>
        <dbReference type="ARBA" id="ARBA00008706"/>
    </source>
</evidence>
<evidence type="ECO:0000256" key="3">
    <source>
        <dbReference type="ARBA" id="ARBA00004947"/>
    </source>
</evidence>
<proteinExistence type="inferred from homology"/>
<keyword evidence="6 10" id="KW-0808">Transferase</keyword>
<dbReference type="GO" id="GO:0006012">
    <property type="term" value="P:galactose metabolic process"/>
    <property type="evidence" value="ECO:0007669"/>
    <property type="project" value="UniProtKB-UniRule"/>
</dbReference>
<dbReference type="InterPro" id="IPR005849">
    <property type="entry name" value="GalP_Utransf_N"/>
</dbReference>
<organism evidence="13 14">
    <name type="scientific">Candidatus Coproplasma stercoripullorum</name>
    <dbReference type="NCBI Taxonomy" id="2840751"/>
    <lineage>
        <taxon>Bacteria</taxon>
        <taxon>Bacillati</taxon>
        <taxon>Bacillota</taxon>
        <taxon>Clostridia</taxon>
        <taxon>Eubacteriales</taxon>
        <taxon>Candidatus Coproplasma</taxon>
    </lineage>
</organism>
<name>A0A9D1DA57_9FIRM</name>
<comment type="subcellular location">
    <subcellularLocation>
        <location evidence="2 10">Cytoplasm</location>
    </subcellularLocation>
</comment>
<evidence type="ECO:0000256" key="1">
    <source>
        <dbReference type="ARBA" id="ARBA00001107"/>
    </source>
</evidence>
<evidence type="ECO:0000256" key="9">
    <source>
        <dbReference type="ARBA" id="ARBA00023277"/>
    </source>
</evidence>
<evidence type="ECO:0000259" key="11">
    <source>
        <dbReference type="Pfam" id="PF01087"/>
    </source>
</evidence>
<dbReference type="GO" id="GO:0008108">
    <property type="term" value="F:UDP-glucose:hexose-1-phosphate uridylyltransferase activity"/>
    <property type="evidence" value="ECO:0007669"/>
    <property type="project" value="UniProtKB-UniRule"/>
</dbReference>
<dbReference type="HAMAP" id="MF_00571">
    <property type="entry name" value="GalP_UDP_trans"/>
    <property type="match status" value="1"/>
</dbReference>
<comment type="similarity">
    <text evidence="4 10">Belongs to the galactose-1-phosphate uridylyltransferase type 2 family.</text>
</comment>
<evidence type="ECO:0000256" key="6">
    <source>
        <dbReference type="ARBA" id="ARBA00022679"/>
    </source>
</evidence>
<keyword evidence="8 10" id="KW-0299">Galactose metabolism</keyword>
<evidence type="ECO:0000256" key="8">
    <source>
        <dbReference type="ARBA" id="ARBA00023144"/>
    </source>
</evidence>
<comment type="caution">
    <text evidence="13">The sequence shown here is derived from an EMBL/GenBank/DDBJ whole genome shotgun (WGS) entry which is preliminary data.</text>
</comment>
<sequence>MNDISIAVDKLVDYARKNLLLSKENEMWARNAVLDALGMPEYAYTGATCDDVYPDGPLKELFAACEAAGLFAPDDEEEYGDRAMGALTLPPEGIRRRFAAEFEGNGAKAATDWFYTYCVKNDYVKKSKLDKNPRFEEEGLVVTINKAKPEFRDPKKAASGNSVKGGYPKCAICRENEGCPVRNKRTLRTVDLTLDGEKWFWQYSPYGYFYQHGIAVNCEHTPMHVDRSTFCKLTDFVDMFPHYFIGCNAPLPRIGGSVLAHDHFQGGGEILPMHRAGAYKTLTSQSFDGIVEILEWPGTVIRVVSRDREALVDVCEGIREKWVSFKDKSLGIIPEDGQGVHNAVSPTVVKTERGYEMSVILRSNITSEQYPDGVFHAHPEFHSVKKESIGLIEAQGLFILPGRLERELGEVAEIIEQKGELPPEYAQFKLIFEEAKEIYGSSPEAGAWAAIQRELGSICYRILGNTAVFKDKELTVKFMEELGFKTV</sequence>
<dbReference type="AlphaFoldDB" id="A0A9D1DA57"/>
<keyword evidence="5 10" id="KW-0963">Cytoplasm</keyword>
<dbReference type="EMBL" id="DVHB01000006">
    <property type="protein sequence ID" value="HIR38807.1"/>
    <property type="molecule type" value="Genomic_DNA"/>
</dbReference>
<evidence type="ECO:0000256" key="7">
    <source>
        <dbReference type="ARBA" id="ARBA00022695"/>
    </source>
</evidence>
<dbReference type="PANTHER" id="PTHR39191:SF1">
    <property type="entry name" value="DUF4922 DOMAIN-CONTAINING PROTEIN"/>
    <property type="match status" value="1"/>
</dbReference>
<dbReference type="EC" id="2.7.7.12" evidence="10"/>
<evidence type="ECO:0000256" key="2">
    <source>
        <dbReference type="ARBA" id="ARBA00004496"/>
    </source>
</evidence>
<gene>
    <name evidence="10" type="primary">galT</name>
    <name evidence="13" type="ORF">IAB90_00335</name>
</gene>
<evidence type="ECO:0000259" key="12">
    <source>
        <dbReference type="Pfam" id="PF02744"/>
    </source>
</evidence>
<dbReference type="Proteomes" id="UP000824179">
    <property type="component" value="Unassembled WGS sequence"/>
</dbReference>
<reference evidence="13" key="1">
    <citation type="submission" date="2020-10" db="EMBL/GenBank/DDBJ databases">
        <authorList>
            <person name="Gilroy R."/>
        </authorList>
    </citation>
    <scope>NUCLEOTIDE SEQUENCE</scope>
    <source>
        <strain evidence="13">ChiW25-3613</strain>
    </source>
</reference>
<keyword evidence="7 10" id="KW-0548">Nucleotidyltransferase</keyword>
<evidence type="ECO:0000256" key="5">
    <source>
        <dbReference type="ARBA" id="ARBA00022490"/>
    </source>
</evidence>
<dbReference type="InterPro" id="IPR000766">
    <property type="entry name" value="GalP_uridyl_Trfase_II"/>
</dbReference>
<comment type="pathway">
    <text evidence="3 10">Carbohydrate metabolism; galactose metabolism.</text>
</comment>
<dbReference type="PANTHER" id="PTHR39191">
    <property type="entry name" value="GALACTOSE-1-PHOSPHATE URIDYLYLTRANSFERASE"/>
    <property type="match status" value="1"/>
</dbReference>
<dbReference type="InterPro" id="IPR005850">
    <property type="entry name" value="GalP_Utransf_C"/>
</dbReference>
<dbReference type="Pfam" id="PF02744">
    <property type="entry name" value="GalP_UDP_tr_C"/>
    <property type="match status" value="1"/>
</dbReference>
<evidence type="ECO:0000313" key="14">
    <source>
        <dbReference type="Proteomes" id="UP000824179"/>
    </source>
</evidence>
<evidence type="ECO:0000313" key="13">
    <source>
        <dbReference type="EMBL" id="HIR38807.1"/>
    </source>
</evidence>
<accession>A0A9D1DA57</accession>
<feature type="domain" description="Galactose-1-phosphate uridyl transferase C-terminal" evidence="12">
    <location>
        <begin position="238"/>
        <end position="413"/>
    </location>
</feature>
<protein>
    <recommendedName>
        <fullName evidence="10">Galactose-1-phosphate uridylyltransferase</fullName>
        <shortName evidence="10">Gal-1-P uridylyltransferase</shortName>
        <ecNumber evidence="10">2.7.7.12</ecNumber>
    </recommendedName>
    <alternativeName>
        <fullName evidence="10">UDP-glucose--hexose-1-phosphate uridylyltransferase</fullName>
    </alternativeName>
</protein>
<dbReference type="Pfam" id="PF01087">
    <property type="entry name" value="GalP_UDP_transf"/>
    <property type="match status" value="1"/>
</dbReference>
<feature type="domain" description="Galactose-1-phosphate uridyl transferase N-terminal" evidence="11">
    <location>
        <begin position="74"/>
        <end position="222"/>
    </location>
</feature>
<evidence type="ECO:0000256" key="10">
    <source>
        <dbReference type="HAMAP-Rule" id="MF_00571"/>
    </source>
</evidence>
<reference evidence="13" key="2">
    <citation type="journal article" date="2021" name="PeerJ">
        <title>Extensive microbial diversity within the chicken gut microbiome revealed by metagenomics and culture.</title>
        <authorList>
            <person name="Gilroy R."/>
            <person name="Ravi A."/>
            <person name="Getino M."/>
            <person name="Pursley I."/>
            <person name="Horton D.L."/>
            <person name="Alikhan N.F."/>
            <person name="Baker D."/>
            <person name="Gharbi K."/>
            <person name="Hall N."/>
            <person name="Watson M."/>
            <person name="Adriaenssens E.M."/>
            <person name="Foster-Nyarko E."/>
            <person name="Jarju S."/>
            <person name="Secka A."/>
            <person name="Antonio M."/>
            <person name="Oren A."/>
            <person name="Chaudhuri R.R."/>
            <person name="La Ragione R."/>
            <person name="Hildebrand F."/>
            <person name="Pallen M.J."/>
        </authorList>
    </citation>
    <scope>NUCLEOTIDE SEQUENCE</scope>
    <source>
        <strain evidence="13">ChiW25-3613</strain>
    </source>
</reference>
<dbReference type="GO" id="GO:0005737">
    <property type="term" value="C:cytoplasm"/>
    <property type="evidence" value="ECO:0007669"/>
    <property type="project" value="UniProtKB-SubCell"/>
</dbReference>